<accession>A0A8K1ZZ20</accession>
<evidence type="ECO:0000313" key="1">
    <source>
        <dbReference type="EMBL" id="NCJ07965.1"/>
    </source>
</evidence>
<dbReference type="AlphaFoldDB" id="A0A8K1ZZ20"/>
<organism evidence="1 2">
    <name type="scientific">Petrachloros mirabilis ULC683</name>
    <dbReference type="NCBI Taxonomy" id="2781853"/>
    <lineage>
        <taxon>Bacteria</taxon>
        <taxon>Bacillati</taxon>
        <taxon>Cyanobacteriota</taxon>
        <taxon>Cyanophyceae</taxon>
        <taxon>Synechococcales</taxon>
        <taxon>Petrachlorosaceae</taxon>
        <taxon>Petrachloros</taxon>
        <taxon>Petrachloros mirabilis</taxon>
    </lineage>
</organism>
<dbReference type="Proteomes" id="UP000607397">
    <property type="component" value="Unassembled WGS sequence"/>
</dbReference>
<proteinExistence type="predicted"/>
<evidence type="ECO:0000313" key="2">
    <source>
        <dbReference type="Proteomes" id="UP000607397"/>
    </source>
</evidence>
<keyword evidence="2" id="KW-1185">Reference proteome</keyword>
<reference evidence="1" key="1">
    <citation type="submission" date="2019-12" db="EMBL/GenBank/DDBJ databases">
        <title>High-Quality draft genome sequences of three cyanobacteria isolated from the limestone walls of the Old Cathedral of Coimbra.</title>
        <authorList>
            <person name="Tiago I."/>
            <person name="Soares F."/>
            <person name="Portugal A."/>
        </authorList>
    </citation>
    <scope>NUCLEOTIDE SEQUENCE [LARGE SCALE GENOMIC DNA]</scope>
    <source>
        <strain evidence="1">C</strain>
    </source>
</reference>
<comment type="caution">
    <text evidence="1">The sequence shown here is derived from an EMBL/GenBank/DDBJ whole genome shotgun (WGS) entry which is preliminary data.</text>
</comment>
<dbReference type="Pfam" id="PF09655">
    <property type="entry name" value="Nitr_red_assoc"/>
    <property type="match status" value="2"/>
</dbReference>
<protein>
    <submittedName>
        <fullName evidence="1">Nitrate reductase maturation protein NarM</fullName>
    </submittedName>
</protein>
<dbReference type="InterPro" id="IPR013481">
    <property type="entry name" value="NarM"/>
</dbReference>
<dbReference type="EMBL" id="WVIC01000037">
    <property type="protein sequence ID" value="NCJ07965.1"/>
    <property type="molecule type" value="Genomic_DNA"/>
</dbReference>
<gene>
    <name evidence="1" type="primary">narM</name>
    <name evidence="1" type="ORF">GS597_15915</name>
</gene>
<sequence>MTFQFEADFVDTLRCIPMAVRYKLDTCGIKLKLDQWHQFPFAARQALVEMPCDTTEQDTTEQDTTEQDTTKHIQQYRLYLQDLIWQYSHVKATELPIDPHPPWLDTTQTPTDLNAKAEAAGLSVSLSQWQQLTPLQRFALIKLSRPSHESRNFIPALKEFGLLPAQSA</sequence>
<dbReference type="RefSeq" id="WP_161826443.1">
    <property type="nucleotide sequence ID" value="NZ_WVIC01000037.1"/>
</dbReference>
<dbReference type="NCBIfam" id="TIGR02664">
    <property type="entry name" value="nitr_red_assoc"/>
    <property type="match status" value="1"/>
</dbReference>
<name>A0A8K1ZZ20_9CYAN</name>